<dbReference type="AlphaFoldDB" id="X6N8N2"/>
<keyword evidence="3" id="KW-1185">Reference proteome</keyword>
<protein>
    <submittedName>
        <fullName evidence="2">Uncharacterized protein</fullName>
    </submittedName>
</protein>
<dbReference type="EMBL" id="ASPP01011026">
    <property type="protein sequence ID" value="ETO22114.1"/>
    <property type="molecule type" value="Genomic_DNA"/>
</dbReference>
<name>X6N8N2_RETFI</name>
<proteinExistence type="predicted"/>
<evidence type="ECO:0000256" key="1">
    <source>
        <dbReference type="SAM" id="MobiDB-lite"/>
    </source>
</evidence>
<evidence type="ECO:0000313" key="2">
    <source>
        <dbReference type="EMBL" id="ETO22114.1"/>
    </source>
</evidence>
<reference evidence="2 3" key="1">
    <citation type="journal article" date="2013" name="Curr. Biol.">
        <title>The Genome of the Foraminiferan Reticulomyxa filosa.</title>
        <authorList>
            <person name="Glockner G."/>
            <person name="Hulsmann N."/>
            <person name="Schleicher M."/>
            <person name="Noegel A.A."/>
            <person name="Eichinger L."/>
            <person name="Gallinger C."/>
            <person name="Pawlowski J."/>
            <person name="Sierra R."/>
            <person name="Euteneuer U."/>
            <person name="Pillet L."/>
            <person name="Moustafa A."/>
            <person name="Platzer M."/>
            <person name="Groth M."/>
            <person name="Szafranski K."/>
            <person name="Schliwa M."/>
        </authorList>
    </citation>
    <scope>NUCLEOTIDE SEQUENCE [LARGE SCALE GENOMIC DNA]</scope>
</reference>
<accession>X6N8N2</accession>
<evidence type="ECO:0000313" key="3">
    <source>
        <dbReference type="Proteomes" id="UP000023152"/>
    </source>
</evidence>
<feature type="region of interest" description="Disordered" evidence="1">
    <location>
        <begin position="33"/>
        <end position="76"/>
    </location>
</feature>
<comment type="caution">
    <text evidence="2">The sequence shown here is derived from an EMBL/GenBank/DDBJ whole genome shotgun (WGS) entry which is preliminary data.</text>
</comment>
<dbReference type="Proteomes" id="UP000023152">
    <property type="component" value="Unassembled WGS sequence"/>
</dbReference>
<sequence>MSEVKPANSSLLDNHSSDLAKNDLMAAFIDIGSTQPSTTVPQTTADPTVTGAGTPRKGSRRSVVRAENQAPQQDVSDVKLSGILSTQNENSLKTELIKPFEVQEEPDEKTQEEMTLDDLHLANSFPLLQNHRGTIVTGSVVTTPQEMSNSRHAFWNLCKGFVGAGKV</sequence>
<feature type="compositionally biased region" description="Low complexity" evidence="1">
    <location>
        <begin position="33"/>
        <end position="44"/>
    </location>
</feature>
<organism evidence="2 3">
    <name type="scientific">Reticulomyxa filosa</name>
    <dbReference type="NCBI Taxonomy" id="46433"/>
    <lineage>
        <taxon>Eukaryota</taxon>
        <taxon>Sar</taxon>
        <taxon>Rhizaria</taxon>
        <taxon>Retaria</taxon>
        <taxon>Foraminifera</taxon>
        <taxon>Monothalamids</taxon>
        <taxon>Reticulomyxidae</taxon>
        <taxon>Reticulomyxa</taxon>
    </lineage>
</organism>
<gene>
    <name evidence="2" type="ORF">RFI_15089</name>
</gene>